<reference evidence="3 4" key="1">
    <citation type="journal article" date="2022" name="Evol. Bioinform. Online">
        <title>Draft Genome Sequence of Oceanobacillus jordanicus Strain GSFE11, a Halotolerant Plant Growth-Promoting Bacterial Endophyte Isolated From the Jordan Valley.</title>
        <authorList>
            <person name="Alhindi T."/>
            <person name="Albdaiwi R."/>
        </authorList>
    </citation>
    <scope>NUCLEOTIDE SEQUENCE [LARGE SCALE GENOMIC DNA]</scope>
    <source>
        <strain evidence="3 4">GSFE11</strain>
    </source>
</reference>
<evidence type="ECO:0000256" key="2">
    <source>
        <dbReference type="SAM" id="Coils"/>
    </source>
</evidence>
<dbReference type="AlphaFoldDB" id="A0AAW5B841"/>
<dbReference type="GO" id="GO:0044780">
    <property type="term" value="P:bacterial-type flagellum assembly"/>
    <property type="evidence" value="ECO:0007669"/>
    <property type="project" value="InterPro"/>
</dbReference>
<proteinExistence type="predicted"/>
<dbReference type="RefSeq" id="WP_238020982.1">
    <property type="nucleotide sequence ID" value="NZ_JAIFZM010000015.1"/>
</dbReference>
<keyword evidence="3" id="KW-0969">Cilium</keyword>
<feature type="coiled-coil region" evidence="2">
    <location>
        <begin position="92"/>
        <end position="122"/>
    </location>
</feature>
<evidence type="ECO:0000313" key="4">
    <source>
        <dbReference type="Proteomes" id="UP001199631"/>
    </source>
</evidence>
<dbReference type="InterPro" id="IPR036679">
    <property type="entry name" value="FlgN-like_sf"/>
</dbReference>
<dbReference type="Pfam" id="PF05130">
    <property type="entry name" value="FlgN"/>
    <property type="match status" value="1"/>
</dbReference>
<sequence>MSIQKVQEALNSLVKLHEALLEISREKTEVIKEGKVEKLQSILVKERKRIRELEQTETTRIQTVEAFVKEHPSVSDPSITSLLEHLDKEEEKTELEASAISLTEAITKLKQQEQLNEALINQSMQFVQLSLDLMNPSLKNLNYGEGKAASSAGKRSVFDSKA</sequence>
<comment type="caution">
    <text evidence="3">The sequence shown here is derived from an EMBL/GenBank/DDBJ whole genome shotgun (WGS) entry which is preliminary data.</text>
</comment>
<gene>
    <name evidence="3" type="ORF">K3T81_15625</name>
</gene>
<dbReference type="InterPro" id="IPR007809">
    <property type="entry name" value="FlgN-like"/>
</dbReference>
<evidence type="ECO:0000313" key="3">
    <source>
        <dbReference type="EMBL" id="MCG3420576.1"/>
    </source>
</evidence>
<dbReference type="Proteomes" id="UP001199631">
    <property type="component" value="Unassembled WGS sequence"/>
</dbReference>
<keyword evidence="3" id="KW-0282">Flagellum</keyword>
<dbReference type="Gene3D" id="1.20.58.300">
    <property type="entry name" value="FlgN-like"/>
    <property type="match status" value="1"/>
</dbReference>
<dbReference type="SUPFAM" id="SSF140566">
    <property type="entry name" value="FlgN-like"/>
    <property type="match status" value="1"/>
</dbReference>
<evidence type="ECO:0000256" key="1">
    <source>
        <dbReference type="ARBA" id="ARBA00022795"/>
    </source>
</evidence>
<organism evidence="3 4">
    <name type="scientific">Oceanobacillus jordanicus</name>
    <dbReference type="NCBI Taxonomy" id="2867266"/>
    <lineage>
        <taxon>Bacteria</taxon>
        <taxon>Bacillati</taxon>
        <taxon>Bacillota</taxon>
        <taxon>Bacilli</taxon>
        <taxon>Bacillales</taxon>
        <taxon>Bacillaceae</taxon>
        <taxon>Oceanobacillus</taxon>
    </lineage>
</organism>
<protein>
    <submittedName>
        <fullName evidence="3">Flagellar protein FlgN</fullName>
    </submittedName>
</protein>
<name>A0AAW5B841_9BACI</name>
<keyword evidence="2" id="KW-0175">Coiled coil</keyword>
<keyword evidence="3" id="KW-0966">Cell projection</keyword>
<accession>A0AAW5B841</accession>
<keyword evidence="4" id="KW-1185">Reference proteome</keyword>
<dbReference type="EMBL" id="JAIFZM010000015">
    <property type="protein sequence ID" value="MCG3420576.1"/>
    <property type="molecule type" value="Genomic_DNA"/>
</dbReference>
<keyword evidence="1" id="KW-1005">Bacterial flagellum biogenesis</keyword>